<dbReference type="STRING" id="1150864.MILUP08_45562"/>
<keyword evidence="3" id="KW-1185">Reference proteome</keyword>
<gene>
    <name evidence="2" type="ORF">MILUP08_45562</name>
</gene>
<name>I0LA31_9ACTN</name>
<dbReference type="EMBL" id="CAIE01000039">
    <property type="protein sequence ID" value="CCH20678.1"/>
    <property type="molecule type" value="Genomic_DNA"/>
</dbReference>
<comment type="caution">
    <text evidence="2">The sequence shown here is derived from an EMBL/GenBank/DDBJ whole genome shotgun (WGS) entry which is preliminary data.</text>
</comment>
<feature type="region of interest" description="Disordered" evidence="1">
    <location>
        <begin position="67"/>
        <end position="108"/>
    </location>
</feature>
<evidence type="ECO:0000256" key="1">
    <source>
        <dbReference type="SAM" id="MobiDB-lite"/>
    </source>
</evidence>
<reference evidence="3" key="1">
    <citation type="journal article" date="2012" name="J. Bacteriol.">
        <title>Genome Sequence of Micromonospora lupini Lupac 08, Isolated from Root Nodules of Lupinus angustifolius.</title>
        <authorList>
            <person name="Alonso-Vega P."/>
            <person name="Normand P."/>
            <person name="Bacigalupe R."/>
            <person name="Pujic P."/>
            <person name="Lajus A."/>
            <person name="Vallenet D."/>
            <person name="Carro L."/>
            <person name="Coll P."/>
            <person name="Trujillo M.E."/>
        </authorList>
    </citation>
    <scope>NUCLEOTIDE SEQUENCE [LARGE SCALE GENOMIC DNA]</scope>
    <source>
        <strain evidence="3">Lupac 08</strain>
    </source>
</reference>
<sequence length="108" mass="11272">MGGVGARQVAGDEQPVGAGQHGAGDLGSASAQPEQFRSHHRVCIHERLPSGRLRVSVGWSLSALGTLPAATPAREPVTQGDRSATGGRSAVARPPVLRRGRAERHRRA</sequence>
<dbReference type="Proteomes" id="UP000003448">
    <property type="component" value="Unassembled WGS sequence"/>
</dbReference>
<evidence type="ECO:0000313" key="3">
    <source>
        <dbReference type="Proteomes" id="UP000003448"/>
    </source>
</evidence>
<feature type="compositionally biased region" description="Basic residues" evidence="1">
    <location>
        <begin position="96"/>
        <end position="108"/>
    </location>
</feature>
<dbReference type="AlphaFoldDB" id="I0LA31"/>
<accession>I0LA31</accession>
<protein>
    <submittedName>
        <fullName evidence="2">Uncharacterized protein</fullName>
    </submittedName>
</protein>
<evidence type="ECO:0000313" key="2">
    <source>
        <dbReference type="EMBL" id="CCH20678.1"/>
    </source>
</evidence>
<organism evidence="2 3">
    <name type="scientific">Micromonospora lupini str. Lupac 08</name>
    <dbReference type="NCBI Taxonomy" id="1150864"/>
    <lineage>
        <taxon>Bacteria</taxon>
        <taxon>Bacillati</taxon>
        <taxon>Actinomycetota</taxon>
        <taxon>Actinomycetes</taxon>
        <taxon>Micromonosporales</taxon>
        <taxon>Micromonosporaceae</taxon>
        <taxon>Micromonospora</taxon>
    </lineage>
</organism>
<feature type="region of interest" description="Disordered" evidence="1">
    <location>
        <begin position="1"/>
        <end position="38"/>
    </location>
</feature>
<proteinExistence type="predicted"/>